<protein>
    <recommendedName>
        <fullName evidence="3">Phytanoyl-CoA dioxygenase</fullName>
    </recommendedName>
</protein>
<dbReference type="EMBL" id="CP000828">
    <property type="protein sequence ID" value="ABW25429.1"/>
    <property type="molecule type" value="Genomic_DNA"/>
</dbReference>
<dbReference type="PANTHER" id="PTHR20883">
    <property type="entry name" value="PHYTANOYL-COA DIOXYGENASE DOMAIN CONTAINING 1"/>
    <property type="match status" value="1"/>
</dbReference>
<dbReference type="SUPFAM" id="SSF51197">
    <property type="entry name" value="Clavaminate synthase-like"/>
    <property type="match status" value="1"/>
</dbReference>
<keyword evidence="2" id="KW-1185">Reference proteome</keyword>
<name>B0C9Y9_ACAM1</name>
<evidence type="ECO:0000313" key="2">
    <source>
        <dbReference type="Proteomes" id="UP000000268"/>
    </source>
</evidence>
<dbReference type="Pfam" id="PF05721">
    <property type="entry name" value="PhyH"/>
    <property type="match status" value="1"/>
</dbReference>
<dbReference type="PANTHER" id="PTHR20883:SF48">
    <property type="entry name" value="ECTOINE DIOXYGENASE"/>
    <property type="match status" value="1"/>
</dbReference>
<dbReference type="HOGENOM" id="CLU_061182_0_0_3"/>
<evidence type="ECO:0000313" key="1">
    <source>
        <dbReference type="EMBL" id="ABW25429.1"/>
    </source>
</evidence>
<organism evidence="1 2">
    <name type="scientific">Acaryochloris marina (strain MBIC 11017)</name>
    <dbReference type="NCBI Taxonomy" id="329726"/>
    <lineage>
        <taxon>Bacteria</taxon>
        <taxon>Bacillati</taxon>
        <taxon>Cyanobacteriota</taxon>
        <taxon>Cyanophyceae</taxon>
        <taxon>Acaryochloridales</taxon>
        <taxon>Acaryochloridaceae</taxon>
        <taxon>Acaryochloris</taxon>
    </lineage>
</organism>
<dbReference type="InterPro" id="IPR008775">
    <property type="entry name" value="Phytyl_CoA_dOase-like"/>
</dbReference>
<dbReference type="STRING" id="329726.AM1_0372"/>
<evidence type="ECO:0008006" key="3">
    <source>
        <dbReference type="Google" id="ProtNLM"/>
    </source>
</evidence>
<dbReference type="eggNOG" id="COG5285">
    <property type="taxonomic scope" value="Bacteria"/>
</dbReference>
<dbReference type="GO" id="GO:0016706">
    <property type="term" value="F:2-oxoglutarate-dependent dioxygenase activity"/>
    <property type="evidence" value="ECO:0007669"/>
    <property type="project" value="UniProtKB-ARBA"/>
</dbReference>
<dbReference type="AlphaFoldDB" id="B0C9Y9"/>
<dbReference type="GO" id="GO:0005506">
    <property type="term" value="F:iron ion binding"/>
    <property type="evidence" value="ECO:0007669"/>
    <property type="project" value="UniProtKB-ARBA"/>
</dbReference>
<sequence length="315" mass="37275">MQISSNNKIRKFTLSQRKEIKEYFDEFGYVVIKNVLSHNIIDSFIEELDSIKRNLLFVYFSQSTHVCMRPKLNQYGFIQESMKDASRLAFFSRFSLKIQECIYDNCISQALTNLTDEKEHISWQNMFFDQSTGTIEHQDSWYLDTDPPGNLIGVWYALENIYEDSGPFFVIPGSHKYGLIDRKKYSQHNDYLNAVTDVSNKLQAQKKIMSLQKGDILLWHSYLIHGALLCEDSSKSRKSFTSHFYPKKLRAKNTEKRKLFSIYDHKNPKPTLNPNIYSAYKYNDFFYNIIVYLLYSKNILTNIDRAWSMRREDYS</sequence>
<accession>B0C9Y9</accession>
<dbReference type="OrthoDB" id="547161at2"/>
<reference evidence="1 2" key="1">
    <citation type="journal article" date="2008" name="Proc. Natl. Acad. Sci. U.S.A.">
        <title>Niche adaptation and genome expansion in the chlorophyll d-producing cyanobacterium Acaryochloris marina.</title>
        <authorList>
            <person name="Swingley W.D."/>
            <person name="Chen M."/>
            <person name="Cheung P.C."/>
            <person name="Conrad A.L."/>
            <person name="Dejesa L.C."/>
            <person name="Hao J."/>
            <person name="Honchak B.M."/>
            <person name="Karbach L.E."/>
            <person name="Kurdoglu A."/>
            <person name="Lahiri S."/>
            <person name="Mastrian S.D."/>
            <person name="Miyashita H."/>
            <person name="Page L."/>
            <person name="Ramakrishna P."/>
            <person name="Satoh S."/>
            <person name="Sattley W.M."/>
            <person name="Shimada Y."/>
            <person name="Taylor H.L."/>
            <person name="Tomo T."/>
            <person name="Tsuchiya T."/>
            <person name="Wang Z.T."/>
            <person name="Raymond J."/>
            <person name="Mimuro M."/>
            <person name="Blankenship R.E."/>
            <person name="Touchman J.W."/>
        </authorList>
    </citation>
    <scope>NUCLEOTIDE SEQUENCE [LARGE SCALE GENOMIC DNA]</scope>
    <source>
        <strain evidence="2">MBIC 11017</strain>
    </source>
</reference>
<gene>
    <name evidence="1" type="ordered locus">AM1_0372</name>
</gene>
<dbReference type="RefSeq" id="WP_012161039.1">
    <property type="nucleotide sequence ID" value="NC_009925.1"/>
</dbReference>
<dbReference type="Gene3D" id="2.60.120.620">
    <property type="entry name" value="q2cbj1_9rhob like domain"/>
    <property type="match status" value="1"/>
</dbReference>
<dbReference type="Proteomes" id="UP000000268">
    <property type="component" value="Chromosome"/>
</dbReference>
<dbReference type="KEGG" id="amr:AM1_0372"/>
<proteinExistence type="predicted"/>